<feature type="domain" description="PAS" evidence="2">
    <location>
        <begin position="218"/>
        <end position="264"/>
    </location>
</feature>
<dbReference type="PIRSF" id="PIRSF005925">
    <property type="entry name" value="Dos"/>
    <property type="match status" value="1"/>
</dbReference>
<sequence>MMPTRPATETTTATASPSALRPALVYAVFAALWILFSDQLAAALFHDPDTLTLVSMLKGWLFVAVTTLLLYGMVRRQLDLAAQLAAREQAALQAKADAQRLLTEISNNSSDAIFAKDSQGRYLLFNQEASRVTGVPAAQALLLDDSQLFPPEQARAVRANDLQVMMENRTLSFEETVDTQDGELIYLATKGPLHDSHGQVCGMFGISRDITARKQIEAELRIAAIAFESQQGMLLTRPDGVIVRVNRAFSSLSGYSAEDVLGKSPALLKSGRHDEAFFRAMWLQIHSSGYWQGEVWNRRKNGGLFLAWLTISAVHDEQGNITHFIGAFSDITDHREAEAEIHRLAYYDPLTQLPNRRLLQDRIQHALAASERNRQYGALVFLDLDHFKVLNDTRGHDVGDQLLVETAVRLSRHVRESDTVARLGGDEFVLLLEQLGHGPQEAATLTGNIVDKLREVLALPFQLGDTSFHASASIGIALFLGHGESAETLLKYADMAMYQAKAAGRDTLRFFDPTMQAELEERSQLSGDLYLALECGQLQLYYQAQLNDQRQLAGAEALLRWQHPARGMIPPDHFIPLAEESGQILPIGQWVLQTACRQLASWQALGVPMPQLAVNVSARQFRQPDFVEQVNAALRDSGAAPAQLKIELTESMVLDNVDDTMAKMQALRALGISFSLDDFGTGNSSLSYLSRLPLDELKIDKSFILNLPHSRNDAIIAQTIIAMGNGLGLQVIAEGVETTEQRDFLRAHHCDAYQGYLFSRPLPVAEFDALRQQLAKPDQA</sequence>
<dbReference type="InterPro" id="IPR035965">
    <property type="entry name" value="PAS-like_dom_sf"/>
</dbReference>
<comment type="caution">
    <text evidence="6">The sequence shown here is derived from an EMBL/GenBank/DDBJ whole genome shotgun (WGS) entry which is preliminary data.</text>
</comment>
<keyword evidence="7" id="KW-1185">Reference proteome</keyword>
<dbReference type="InterPro" id="IPR013656">
    <property type="entry name" value="PAS_4"/>
</dbReference>
<dbReference type="InterPro" id="IPR001610">
    <property type="entry name" value="PAC"/>
</dbReference>
<evidence type="ECO:0000259" key="4">
    <source>
        <dbReference type="PROSITE" id="PS50883"/>
    </source>
</evidence>
<feature type="domain" description="PAC" evidence="3">
    <location>
        <begin position="171"/>
        <end position="222"/>
    </location>
</feature>
<feature type="transmembrane region" description="Helical" evidence="1">
    <location>
        <begin position="23"/>
        <end position="45"/>
    </location>
</feature>
<feature type="domain" description="PAS" evidence="2">
    <location>
        <begin position="98"/>
        <end position="169"/>
    </location>
</feature>
<dbReference type="InterPro" id="IPR000160">
    <property type="entry name" value="GGDEF_dom"/>
</dbReference>
<dbReference type="InterPro" id="IPR029787">
    <property type="entry name" value="Nucleotide_cyclase"/>
</dbReference>
<evidence type="ECO:0000313" key="6">
    <source>
        <dbReference type="EMBL" id="MFC3627024.1"/>
    </source>
</evidence>
<dbReference type="CDD" id="cd01949">
    <property type="entry name" value="GGDEF"/>
    <property type="match status" value="1"/>
</dbReference>
<proteinExistence type="predicted"/>
<dbReference type="Pfam" id="PF13426">
    <property type="entry name" value="PAS_9"/>
    <property type="match status" value="1"/>
</dbReference>
<keyword evidence="1" id="KW-0812">Transmembrane</keyword>
<dbReference type="SMART" id="SM00052">
    <property type="entry name" value="EAL"/>
    <property type="match status" value="1"/>
</dbReference>
<dbReference type="Pfam" id="PF00563">
    <property type="entry name" value="EAL"/>
    <property type="match status" value="1"/>
</dbReference>
<dbReference type="InterPro" id="IPR001633">
    <property type="entry name" value="EAL_dom"/>
</dbReference>
<dbReference type="InterPro" id="IPR035919">
    <property type="entry name" value="EAL_sf"/>
</dbReference>
<dbReference type="SMART" id="SM00267">
    <property type="entry name" value="GGDEF"/>
    <property type="match status" value="1"/>
</dbReference>
<dbReference type="SUPFAM" id="SSF55073">
    <property type="entry name" value="Nucleotide cyclase"/>
    <property type="match status" value="1"/>
</dbReference>
<dbReference type="InterPro" id="IPR012226">
    <property type="entry name" value="Diguanyl_cyclase/Pdiesterase"/>
</dbReference>
<dbReference type="NCBIfam" id="TIGR00229">
    <property type="entry name" value="sensory_box"/>
    <property type="match status" value="2"/>
</dbReference>
<evidence type="ECO:0000313" key="7">
    <source>
        <dbReference type="Proteomes" id="UP001595636"/>
    </source>
</evidence>
<keyword evidence="1" id="KW-0472">Membrane</keyword>
<dbReference type="PROSITE" id="PS50113">
    <property type="entry name" value="PAC"/>
    <property type="match status" value="2"/>
</dbReference>
<evidence type="ECO:0000256" key="1">
    <source>
        <dbReference type="SAM" id="Phobius"/>
    </source>
</evidence>
<dbReference type="Gene3D" id="3.20.20.450">
    <property type="entry name" value="EAL domain"/>
    <property type="match status" value="1"/>
</dbReference>
<dbReference type="CDD" id="cd01948">
    <property type="entry name" value="EAL"/>
    <property type="match status" value="1"/>
</dbReference>
<feature type="transmembrane region" description="Helical" evidence="1">
    <location>
        <begin position="57"/>
        <end position="74"/>
    </location>
</feature>
<evidence type="ECO:0000259" key="3">
    <source>
        <dbReference type="PROSITE" id="PS50113"/>
    </source>
</evidence>
<dbReference type="NCBIfam" id="TIGR00254">
    <property type="entry name" value="GGDEF"/>
    <property type="match status" value="1"/>
</dbReference>
<dbReference type="SMART" id="SM00091">
    <property type="entry name" value="PAS"/>
    <property type="match status" value="3"/>
</dbReference>
<dbReference type="EMBL" id="JBHRYH010000040">
    <property type="protein sequence ID" value="MFC3627024.1"/>
    <property type="molecule type" value="Genomic_DNA"/>
</dbReference>
<dbReference type="Gene3D" id="3.30.450.20">
    <property type="entry name" value="PAS domain"/>
    <property type="match status" value="2"/>
</dbReference>
<feature type="domain" description="EAL" evidence="4">
    <location>
        <begin position="522"/>
        <end position="775"/>
    </location>
</feature>
<dbReference type="SUPFAM" id="SSF55785">
    <property type="entry name" value="PYP-like sensor domain (PAS domain)"/>
    <property type="match status" value="2"/>
</dbReference>
<dbReference type="CDD" id="cd00130">
    <property type="entry name" value="PAS"/>
    <property type="match status" value="2"/>
</dbReference>
<reference evidence="7" key="1">
    <citation type="journal article" date="2019" name="Int. J. Syst. Evol. Microbiol.">
        <title>The Global Catalogue of Microorganisms (GCM) 10K type strain sequencing project: providing services to taxonomists for standard genome sequencing and annotation.</title>
        <authorList>
            <consortium name="The Broad Institute Genomics Platform"/>
            <consortium name="The Broad Institute Genome Sequencing Center for Infectious Disease"/>
            <person name="Wu L."/>
            <person name="Ma J."/>
        </authorList>
    </citation>
    <scope>NUCLEOTIDE SEQUENCE [LARGE SCALE GENOMIC DNA]</scope>
    <source>
        <strain evidence="7">KCTC 42195</strain>
    </source>
</reference>
<feature type="domain" description="PAC" evidence="3">
    <location>
        <begin position="291"/>
        <end position="343"/>
    </location>
</feature>
<dbReference type="PROSITE" id="PS50883">
    <property type="entry name" value="EAL"/>
    <property type="match status" value="1"/>
</dbReference>
<dbReference type="Gene3D" id="3.30.70.270">
    <property type="match status" value="1"/>
</dbReference>
<protein>
    <submittedName>
        <fullName evidence="6">Bifunctional diguanylate cyclase/phosphodiesterase</fullName>
    </submittedName>
</protein>
<dbReference type="InterPro" id="IPR043128">
    <property type="entry name" value="Rev_trsase/Diguanyl_cyclase"/>
</dbReference>
<dbReference type="SMART" id="SM00086">
    <property type="entry name" value="PAC"/>
    <property type="match status" value="2"/>
</dbReference>
<dbReference type="InterPro" id="IPR000700">
    <property type="entry name" value="PAS-assoc_C"/>
</dbReference>
<dbReference type="RefSeq" id="WP_390280250.1">
    <property type="nucleotide sequence ID" value="NZ_JBHRYH010000040.1"/>
</dbReference>
<dbReference type="InterPro" id="IPR000014">
    <property type="entry name" value="PAS"/>
</dbReference>
<dbReference type="Pfam" id="PF08448">
    <property type="entry name" value="PAS_4"/>
    <property type="match status" value="1"/>
</dbReference>
<name>A0ABV7TW63_9NEIS</name>
<dbReference type="SUPFAM" id="SSF141868">
    <property type="entry name" value="EAL domain-like"/>
    <property type="match status" value="1"/>
</dbReference>
<dbReference type="PANTHER" id="PTHR44757">
    <property type="entry name" value="DIGUANYLATE CYCLASE DGCP"/>
    <property type="match status" value="1"/>
</dbReference>
<gene>
    <name evidence="6" type="ORF">ACFOKJ_12965</name>
</gene>
<accession>A0ABV7TW63</accession>
<dbReference type="Pfam" id="PF00990">
    <property type="entry name" value="GGDEF"/>
    <property type="match status" value="1"/>
</dbReference>
<dbReference type="Proteomes" id="UP001595636">
    <property type="component" value="Unassembled WGS sequence"/>
</dbReference>
<evidence type="ECO:0000259" key="5">
    <source>
        <dbReference type="PROSITE" id="PS50887"/>
    </source>
</evidence>
<dbReference type="PROSITE" id="PS50887">
    <property type="entry name" value="GGDEF"/>
    <property type="match status" value="1"/>
</dbReference>
<evidence type="ECO:0000259" key="2">
    <source>
        <dbReference type="PROSITE" id="PS50112"/>
    </source>
</evidence>
<dbReference type="InterPro" id="IPR052155">
    <property type="entry name" value="Biofilm_reg_signaling"/>
</dbReference>
<organism evidence="6 7">
    <name type="scientific">Vogesella amnigena</name>
    <dbReference type="NCBI Taxonomy" id="1507449"/>
    <lineage>
        <taxon>Bacteria</taxon>
        <taxon>Pseudomonadati</taxon>
        <taxon>Pseudomonadota</taxon>
        <taxon>Betaproteobacteria</taxon>
        <taxon>Neisseriales</taxon>
        <taxon>Chromobacteriaceae</taxon>
        <taxon>Vogesella</taxon>
    </lineage>
</organism>
<keyword evidence="1" id="KW-1133">Transmembrane helix</keyword>
<feature type="domain" description="GGDEF" evidence="5">
    <location>
        <begin position="375"/>
        <end position="513"/>
    </location>
</feature>
<dbReference type="PROSITE" id="PS50112">
    <property type="entry name" value="PAS"/>
    <property type="match status" value="2"/>
</dbReference>
<dbReference type="PANTHER" id="PTHR44757:SF2">
    <property type="entry name" value="BIOFILM ARCHITECTURE MAINTENANCE PROTEIN MBAA"/>
    <property type="match status" value="1"/>
</dbReference>